<sequence>MSETSTPIDVTAEFHKLDFVAFEKKWWKELQTLYVNTGKIRDKTNQWWSVPYILLSGIIKAQHSKHMQLPRELKNVTVYDERMLHMDSLALIDTENTKSTAPTQVSAAQQATEGNVHGSICPQSTPQPTADVEVHGLLVVVKPAKHLCLEFSATCSWSTVGPSVIEDTTQSQAPAEESVAKQATVTHAYSSGGPYLFAAHGGFTTQRESFGIPATEKPDITTTTTMPAPSGKHAQVTNVEIVKVVSRKGKKKAIDVEMQEKEQDNAGEVSAPVVIQEQAVDIEMMKEAEDNADAKDVAVAALEKTVDMEMRDETTATVEKRKANVMTPRARRGRSGKKTRGRCKVKSPEEVPEEAEAMAVDNAKAAESKFLGGDKEAQQKVQTEARMRHEHRHVSPLTRQPNWEAYLQRGLYNLDKKVRINHEMKKATKASEKAMKAEESMPKVTKSKKIHAPKATIKASPGRGDKSIPKKVATSSGPSVQPGPADSSLVLDDRTGSVDPAQSPQQMKISKKTGAMTVEDEPHRTFFNLDHTADLDNSSPSNAVKCKCRHTQLITKALTNFMQITECLGTDRDLTEQFEDMLAILRDLLYLKCQLDTQKSEMATMASRVTKSSHDVGKFNDKLDQIIAYVQEASETLLKVDELQKAQKALTDSQIAEVLGHIKALEKINTGQLTMVEMIQQQMLALVLANQKVGSTTTDGQGGHPSREDLAGEPSGSSLLSGSSDGAGSSGGQAA</sequence>
<evidence type="ECO:0000256" key="1">
    <source>
        <dbReference type="SAM" id="MobiDB-lite"/>
    </source>
</evidence>
<dbReference type="AlphaFoldDB" id="A0A1C7MLS9"/>
<gene>
    <name evidence="2" type="ORF">A0H81_02817</name>
</gene>
<evidence type="ECO:0000313" key="2">
    <source>
        <dbReference type="EMBL" id="OBZ77813.1"/>
    </source>
</evidence>
<dbReference type="Proteomes" id="UP000092993">
    <property type="component" value="Unassembled WGS sequence"/>
</dbReference>
<evidence type="ECO:0000313" key="3">
    <source>
        <dbReference type="Proteomes" id="UP000092993"/>
    </source>
</evidence>
<protein>
    <submittedName>
        <fullName evidence="2">Uncharacterized protein</fullName>
    </submittedName>
</protein>
<comment type="caution">
    <text evidence="2">The sequence shown here is derived from an EMBL/GenBank/DDBJ whole genome shotgun (WGS) entry which is preliminary data.</text>
</comment>
<feature type="compositionally biased region" description="Basic residues" evidence="1">
    <location>
        <begin position="329"/>
        <end position="345"/>
    </location>
</feature>
<name>A0A1C7MLS9_GRIFR</name>
<feature type="region of interest" description="Disordered" evidence="1">
    <location>
        <begin position="425"/>
        <end position="515"/>
    </location>
</feature>
<keyword evidence="3" id="KW-1185">Reference proteome</keyword>
<accession>A0A1C7MLS9</accession>
<feature type="compositionally biased region" description="Low complexity" evidence="1">
    <location>
        <begin position="715"/>
        <end position="727"/>
    </location>
</feature>
<reference evidence="2 3" key="1">
    <citation type="submission" date="2016-03" db="EMBL/GenBank/DDBJ databases">
        <title>Whole genome sequencing of Grifola frondosa 9006-11.</title>
        <authorList>
            <person name="Min B."/>
            <person name="Park H."/>
            <person name="Kim J.-G."/>
            <person name="Cho H."/>
            <person name="Oh Y.-L."/>
            <person name="Kong W.-S."/>
            <person name="Choi I.-G."/>
        </authorList>
    </citation>
    <scope>NUCLEOTIDE SEQUENCE [LARGE SCALE GENOMIC DNA]</scope>
    <source>
        <strain evidence="2 3">9006-11</strain>
    </source>
</reference>
<feature type="region of interest" description="Disordered" evidence="1">
    <location>
        <begin position="327"/>
        <end position="351"/>
    </location>
</feature>
<feature type="region of interest" description="Disordered" evidence="1">
    <location>
        <begin position="695"/>
        <end position="735"/>
    </location>
</feature>
<proteinExistence type="predicted"/>
<feature type="compositionally biased region" description="Basic and acidic residues" evidence="1">
    <location>
        <begin position="425"/>
        <end position="441"/>
    </location>
</feature>
<organism evidence="2 3">
    <name type="scientific">Grifola frondosa</name>
    <name type="common">Maitake</name>
    <name type="synonym">Polyporus frondosus</name>
    <dbReference type="NCBI Taxonomy" id="5627"/>
    <lineage>
        <taxon>Eukaryota</taxon>
        <taxon>Fungi</taxon>
        <taxon>Dikarya</taxon>
        <taxon>Basidiomycota</taxon>
        <taxon>Agaricomycotina</taxon>
        <taxon>Agaricomycetes</taxon>
        <taxon>Polyporales</taxon>
        <taxon>Grifolaceae</taxon>
        <taxon>Grifola</taxon>
    </lineage>
</organism>
<dbReference type="EMBL" id="LUGG01000002">
    <property type="protein sequence ID" value="OBZ77813.1"/>
    <property type="molecule type" value="Genomic_DNA"/>
</dbReference>